<gene>
    <name evidence="2" type="ORF">rosmuc_03492</name>
</gene>
<sequence length="165" mass="17832">MKPKTVGRSDGGLAIFPPVDTCGLLADSIILTLDGERRVTDLRVGDRVITRDSGTAVLRGITRHRVRSAAVRIMAGTLGHTRPERDVTLPAGQLLLVRDWRANALFGDAQALVPATRLVDGEFVTLEAAQEMTIFSLDFATPHILYVDGLELASNADMRLDARAA</sequence>
<evidence type="ECO:0000313" key="2">
    <source>
        <dbReference type="EMBL" id="KGM87189.1"/>
    </source>
</evidence>
<dbReference type="InterPro" id="IPR036844">
    <property type="entry name" value="Hint_dom_sf"/>
</dbReference>
<proteinExistence type="predicted"/>
<name>A0A0A0HKI5_9RHOB</name>
<dbReference type="STRING" id="215743.ROSMUCSMR3_00616"/>
<accession>A0A0A0HKI5</accession>
<organism evidence="2 3">
    <name type="scientific">Roseovarius mucosus DSM 17069</name>
    <dbReference type="NCBI Taxonomy" id="1288298"/>
    <lineage>
        <taxon>Bacteria</taxon>
        <taxon>Pseudomonadati</taxon>
        <taxon>Pseudomonadota</taxon>
        <taxon>Alphaproteobacteria</taxon>
        <taxon>Rhodobacterales</taxon>
        <taxon>Roseobacteraceae</taxon>
        <taxon>Roseovarius</taxon>
    </lineage>
</organism>
<dbReference type="OrthoDB" id="7873527at2"/>
<dbReference type="AlphaFoldDB" id="A0A0A0HKI5"/>
<dbReference type="EMBL" id="AONH01000016">
    <property type="protein sequence ID" value="KGM87189.1"/>
    <property type="molecule type" value="Genomic_DNA"/>
</dbReference>
<evidence type="ECO:0000259" key="1">
    <source>
        <dbReference type="Pfam" id="PF13403"/>
    </source>
</evidence>
<dbReference type="RefSeq" id="WP_037269553.1">
    <property type="nucleotide sequence ID" value="NZ_KN293975.1"/>
</dbReference>
<dbReference type="PATRIC" id="fig|1288298.3.peg.3502"/>
<dbReference type="Proteomes" id="UP000030021">
    <property type="component" value="Unassembled WGS sequence"/>
</dbReference>
<dbReference type="InterPro" id="IPR028992">
    <property type="entry name" value="Hedgehog/Intein_dom"/>
</dbReference>
<comment type="caution">
    <text evidence="2">The sequence shown here is derived from an EMBL/GenBank/DDBJ whole genome shotgun (WGS) entry which is preliminary data.</text>
</comment>
<dbReference type="eggNOG" id="COG2931">
    <property type="taxonomic scope" value="Bacteria"/>
</dbReference>
<reference evidence="2 3" key="1">
    <citation type="submission" date="2013-01" db="EMBL/GenBank/DDBJ databases">
        <authorList>
            <person name="Fiebig A."/>
            <person name="Goeker M."/>
            <person name="Klenk H.-P.P."/>
        </authorList>
    </citation>
    <scope>NUCLEOTIDE SEQUENCE [LARGE SCALE GENOMIC DNA]</scope>
    <source>
        <strain evidence="2 3">DSM 17069</strain>
    </source>
</reference>
<dbReference type="Pfam" id="PF13403">
    <property type="entry name" value="Hint_2"/>
    <property type="match status" value="1"/>
</dbReference>
<dbReference type="SUPFAM" id="SSF51294">
    <property type="entry name" value="Hedgehog/intein (Hint) domain"/>
    <property type="match status" value="1"/>
</dbReference>
<protein>
    <submittedName>
        <fullName evidence="2">Hint domain protein</fullName>
    </submittedName>
</protein>
<dbReference type="HOGENOM" id="CLU_117140_0_0_5"/>
<evidence type="ECO:0000313" key="3">
    <source>
        <dbReference type="Proteomes" id="UP000030021"/>
    </source>
</evidence>
<feature type="domain" description="Hedgehog/Intein (Hint)" evidence="1">
    <location>
        <begin position="24"/>
        <end position="153"/>
    </location>
</feature>